<dbReference type="GO" id="GO:0008381">
    <property type="term" value="F:mechanosensitive monoatomic ion channel activity"/>
    <property type="evidence" value="ECO:0007669"/>
    <property type="project" value="InterPro"/>
</dbReference>
<dbReference type="Proteomes" id="UP000321534">
    <property type="component" value="Unassembled WGS sequence"/>
</dbReference>
<reference evidence="3 4" key="1">
    <citation type="submission" date="2019-07" db="EMBL/GenBank/DDBJ databases">
        <title>Whole genome shotgun sequence of Terrabacter aerolatus NBRC 106305.</title>
        <authorList>
            <person name="Hosoyama A."/>
            <person name="Uohara A."/>
            <person name="Ohji S."/>
            <person name="Ichikawa N."/>
        </authorList>
    </citation>
    <scope>NUCLEOTIDE SEQUENCE [LARGE SCALE GENOMIC DNA]</scope>
    <source>
        <strain evidence="3 4">NBRC 106305</strain>
    </source>
</reference>
<feature type="transmembrane region" description="Helical" evidence="1">
    <location>
        <begin position="37"/>
        <end position="54"/>
    </location>
</feature>
<feature type="transmembrane region" description="Helical" evidence="1">
    <location>
        <begin position="133"/>
        <end position="162"/>
    </location>
</feature>
<evidence type="ECO:0000313" key="3">
    <source>
        <dbReference type="EMBL" id="GEO32249.1"/>
    </source>
</evidence>
<feature type="domain" description="Mechanosensitive ion channel MscS" evidence="2">
    <location>
        <begin position="152"/>
        <end position="213"/>
    </location>
</feature>
<dbReference type="Pfam" id="PF00924">
    <property type="entry name" value="MS_channel_2nd"/>
    <property type="match status" value="1"/>
</dbReference>
<keyword evidence="4" id="KW-1185">Reference proteome</keyword>
<feature type="transmembrane region" description="Helical" evidence="1">
    <location>
        <begin position="66"/>
        <end position="86"/>
    </location>
</feature>
<gene>
    <name evidence="3" type="ORF">TAE01_40590</name>
</gene>
<dbReference type="EMBL" id="BJYX01000045">
    <property type="protein sequence ID" value="GEO32249.1"/>
    <property type="molecule type" value="Genomic_DNA"/>
</dbReference>
<dbReference type="PANTHER" id="PTHR30221:SF1">
    <property type="entry name" value="SMALL-CONDUCTANCE MECHANOSENSITIVE CHANNEL"/>
    <property type="match status" value="1"/>
</dbReference>
<dbReference type="GO" id="GO:0016020">
    <property type="term" value="C:membrane"/>
    <property type="evidence" value="ECO:0007669"/>
    <property type="project" value="InterPro"/>
</dbReference>
<keyword evidence="1" id="KW-1133">Transmembrane helix</keyword>
<dbReference type="SUPFAM" id="SSF50182">
    <property type="entry name" value="Sm-like ribonucleoproteins"/>
    <property type="match status" value="1"/>
</dbReference>
<keyword evidence="1" id="KW-0472">Membrane</keyword>
<proteinExistence type="predicted"/>
<keyword evidence="1" id="KW-0812">Transmembrane</keyword>
<comment type="caution">
    <text evidence="3">The sequence shown here is derived from an EMBL/GenBank/DDBJ whole genome shotgun (WGS) entry which is preliminary data.</text>
</comment>
<name>A0A512D6Z8_9MICO</name>
<protein>
    <recommendedName>
        <fullName evidence="2">Mechanosensitive ion channel MscS domain-containing protein</fullName>
    </recommendedName>
</protein>
<feature type="transmembrane region" description="Helical" evidence="1">
    <location>
        <begin position="106"/>
        <end position="126"/>
    </location>
</feature>
<evidence type="ECO:0000256" key="1">
    <source>
        <dbReference type="SAM" id="Phobius"/>
    </source>
</evidence>
<dbReference type="Gene3D" id="1.10.287.1260">
    <property type="match status" value="1"/>
</dbReference>
<dbReference type="InterPro" id="IPR006685">
    <property type="entry name" value="MscS_channel_2nd"/>
</dbReference>
<evidence type="ECO:0000259" key="2">
    <source>
        <dbReference type="Pfam" id="PF00924"/>
    </source>
</evidence>
<dbReference type="AlphaFoldDB" id="A0A512D6Z8"/>
<evidence type="ECO:0000313" key="4">
    <source>
        <dbReference type="Proteomes" id="UP000321534"/>
    </source>
</evidence>
<accession>A0A512D6Z8</accession>
<dbReference type="PANTHER" id="PTHR30221">
    <property type="entry name" value="SMALL-CONDUCTANCE MECHANOSENSITIVE CHANNEL"/>
    <property type="match status" value="1"/>
</dbReference>
<dbReference type="InterPro" id="IPR010920">
    <property type="entry name" value="LSM_dom_sf"/>
</dbReference>
<sequence length="230" mass="23327">MAGDLCAPQLSGANLPMKMSMIATASAAQVRADLRRAGAAAAFSFAVLVVLATLGQPQSPDLTPRLLTFLGAVVFAVSAAVAVRSTANELARVVGARASAGTSSNLRLWVTIIGYLLVGVLALTVLHVPIEKLLLSGAITGVVIGIAAQQALANLFAGLVLLTSRPFDVGSWIVLRSGALGGEYHGQVVGIGLTYTEMITEEGPFSLPNASVLAAATGGRPAAKPSTPSL</sequence>
<dbReference type="InterPro" id="IPR045275">
    <property type="entry name" value="MscS_archaea/bacteria_type"/>
</dbReference>
<organism evidence="3 4">
    <name type="scientific">Terrabacter aerolatus</name>
    <dbReference type="NCBI Taxonomy" id="422442"/>
    <lineage>
        <taxon>Bacteria</taxon>
        <taxon>Bacillati</taxon>
        <taxon>Actinomycetota</taxon>
        <taxon>Actinomycetes</taxon>
        <taxon>Micrococcales</taxon>
        <taxon>Intrasporangiaceae</taxon>
        <taxon>Terrabacter</taxon>
    </lineage>
</organism>